<comment type="subcellular location">
    <subcellularLocation>
        <location evidence="1 5 6">Nucleus</location>
    </subcellularLocation>
</comment>
<dbReference type="SMART" id="SM00389">
    <property type="entry name" value="HOX"/>
    <property type="match status" value="4"/>
</dbReference>
<reference evidence="9 10" key="1">
    <citation type="submission" date="2015-01" db="EMBL/GenBank/DDBJ databases">
        <title>Evolution of Trichinella species and genotypes.</title>
        <authorList>
            <person name="Korhonen P.K."/>
            <person name="Edoardo P."/>
            <person name="Giuseppe L.R."/>
            <person name="Gasser R.B."/>
        </authorList>
    </citation>
    <scope>NUCLEOTIDE SEQUENCE [LARGE SCALE GENOMIC DNA]</scope>
    <source>
        <strain evidence="9">ISS3</strain>
    </source>
</reference>
<dbReference type="CDD" id="cd00086">
    <property type="entry name" value="homeodomain"/>
    <property type="match status" value="3"/>
</dbReference>
<evidence type="ECO:0000259" key="8">
    <source>
        <dbReference type="PROSITE" id="PS50071"/>
    </source>
</evidence>
<dbReference type="OrthoDB" id="6159439at2759"/>
<dbReference type="InterPro" id="IPR001356">
    <property type="entry name" value="HD"/>
</dbReference>
<feature type="region of interest" description="Disordered" evidence="7">
    <location>
        <begin position="725"/>
        <end position="744"/>
    </location>
</feature>
<evidence type="ECO:0000256" key="4">
    <source>
        <dbReference type="ARBA" id="ARBA00023242"/>
    </source>
</evidence>
<feature type="compositionally biased region" description="Low complexity" evidence="7">
    <location>
        <begin position="165"/>
        <end position="200"/>
    </location>
</feature>
<proteinExistence type="predicted"/>
<feature type="compositionally biased region" description="Low complexity" evidence="7">
    <location>
        <begin position="210"/>
        <end position="221"/>
    </location>
</feature>
<feature type="region of interest" description="Disordered" evidence="7">
    <location>
        <begin position="110"/>
        <end position="231"/>
    </location>
</feature>
<dbReference type="PANTHER" id="PTHR24327">
    <property type="entry name" value="HOMEOBOX PROTEIN"/>
    <property type="match status" value="1"/>
</dbReference>
<keyword evidence="4 5" id="KW-0539">Nucleus</keyword>
<dbReference type="Gene3D" id="1.10.10.60">
    <property type="entry name" value="Homeodomain-like"/>
    <property type="match status" value="3"/>
</dbReference>
<name>A0A0V1BP83_TRISP</name>
<keyword evidence="3 5" id="KW-0371">Homeobox</keyword>
<dbReference type="PROSITE" id="PS50071">
    <property type="entry name" value="HOMEOBOX_2"/>
    <property type="match status" value="3"/>
</dbReference>
<dbReference type="PANTHER" id="PTHR24327:SF41">
    <property type="entry name" value="BRAIN-SPECIFIC HOMEOBOX PROTEIN"/>
    <property type="match status" value="1"/>
</dbReference>
<protein>
    <recommendedName>
        <fullName evidence="8">Homeobox domain-containing protein</fullName>
    </recommendedName>
</protein>
<dbReference type="GO" id="GO:0000978">
    <property type="term" value="F:RNA polymerase II cis-regulatory region sequence-specific DNA binding"/>
    <property type="evidence" value="ECO:0007669"/>
    <property type="project" value="TreeGrafter"/>
</dbReference>
<gene>
    <name evidence="9" type="ORF">T01_15104</name>
</gene>
<evidence type="ECO:0000256" key="5">
    <source>
        <dbReference type="PROSITE-ProRule" id="PRU00108"/>
    </source>
</evidence>
<evidence type="ECO:0000256" key="6">
    <source>
        <dbReference type="RuleBase" id="RU000682"/>
    </source>
</evidence>
<sequence>MQIHLSNISLKGIVKKPRTVHIQRQSGMSKMEIDNERTLLRFTEEERAKLISVFESNMYPTTEERRRLSEELNISFKRISSWFNERRRSRSKQRAVVSDNCDDSEMAAAATDRTNSNDDDEHQNASTKFDTNNTLNKSTPVELVERKKEKPTSGNGRSRASVGDQASSASLSSSASSSSSSSSSSSIPSSSPVSQLSSSANVQNSEVAPSSSSSSSASTTALPMPKEKEASEKRFFNDQQRFVLESVFQKSKYITSAEQCKLARKLNVGTEKVINWFNHRRKLYRVAAFKIAGDLGEPEMFSKLQPIQLMKFLDIYTRPSSPTQKEITELAGYFNTSEKKIRSWFKKRSTVEDKSQKNQQTGVLEDGRQLNESEIDFLECCRLYLKKKTKRKIERIAILLNMTSSQVSDWIASNSSATTHDGEACTNTNTNTNSYNDKLTPDQLCTLSQFFQLEKYPSGRQFKQLAKTLNLSERKVKNWFTEQRRSQEKNANCTLDEEDDNCPMVVPVYPERVNSSINSNDNAVACAQNAMMHSVASTLRVSKSWIEKWYYDNETMLQASKVRKTNSTNRPTAKLNRTRPPIPNAEILDKVAPLLSDKFNDNPSKKIFDKSVRYQQLRSNNKMLVHAYRITKEKYAERQIQIREFQKREFHLLEIASKREKLAAQVLESVKKIEENIIDAIVEFGDGSVELTKLLQTSIQQVKASKEILESMKTCTSSLLESALKQEEENEKQMTRVDEGEDDKVSDCVAQAASGSNYRSTQTAGKIKRKLPKKDTSDERKFQQAAVERNVGEKDEKQSANAGTEFHCKAEEDICSAVKKSSQNPMDKKHGEGTIGSNAENDPETNALLCFDDNADEMLLSKVTLRKGKTARSSTCPQEDRILKERLDVNVMKNNNVQSNSVVEDVKPSSKVVMTKDNGKHSKNINEHRVQYKNVENNPSECTSENMEKKSDTLRRIQDQPIKTSPRNRTSRYTLRKTVRVNYRC</sequence>
<dbReference type="EMBL" id="JYDH01000021">
    <property type="protein sequence ID" value="KRY39051.1"/>
    <property type="molecule type" value="Genomic_DNA"/>
</dbReference>
<dbReference type="GO" id="GO:0000981">
    <property type="term" value="F:DNA-binding transcription factor activity, RNA polymerase II-specific"/>
    <property type="evidence" value="ECO:0007669"/>
    <property type="project" value="InterPro"/>
</dbReference>
<feature type="region of interest" description="Disordered" evidence="7">
    <location>
        <begin position="753"/>
        <end position="804"/>
    </location>
</feature>
<feature type="DNA-binding region" description="Homeobox" evidence="5">
    <location>
        <begin position="432"/>
        <end position="491"/>
    </location>
</feature>
<comment type="caution">
    <text evidence="9">The sequence shown here is derived from an EMBL/GenBank/DDBJ whole genome shotgun (WGS) entry which is preliminary data.</text>
</comment>
<organism evidence="9 10">
    <name type="scientific">Trichinella spiralis</name>
    <name type="common">Trichina worm</name>
    <dbReference type="NCBI Taxonomy" id="6334"/>
    <lineage>
        <taxon>Eukaryota</taxon>
        <taxon>Metazoa</taxon>
        <taxon>Ecdysozoa</taxon>
        <taxon>Nematoda</taxon>
        <taxon>Enoplea</taxon>
        <taxon>Dorylaimia</taxon>
        <taxon>Trichinellida</taxon>
        <taxon>Trichinellidae</taxon>
        <taxon>Trichinella</taxon>
    </lineage>
</organism>
<keyword evidence="2 5" id="KW-0238">DNA-binding</keyword>
<evidence type="ECO:0000256" key="1">
    <source>
        <dbReference type="ARBA" id="ARBA00004123"/>
    </source>
</evidence>
<feature type="domain" description="Homeobox" evidence="8">
    <location>
        <begin position="430"/>
        <end position="490"/>
    </location>
</feature>
<evidence type="ECO:0000256" key="3">
    <source>
        <dbReference type="ARBA" id="ARBA00023155"/>
    </source>
</evidence>
<dbReference type="SUPFAM" id="SSF46689">
    <property type="entry name" value="Homeodomain-like"/>
    <property type="match status" value="4"/>
</dbReference>
<dbReference type="AlphaFoldDB" id="A0A0V1BP83"/>
<evidence type="ECO:0000256" key="2">
    <source>
        <dbReference type="ARBA" id="ARBA00023125"/>
    </source>
</evidence>
<dbReference type="InterPro" id="IPR050460">
    <property type="entry name" value="Distal-less_Homeobox_TF"/>
</dbReference>
<feature type="region of interest" description="Disordered" evidence="7">
    <location>
        <begin position="819"/>
        <end position="841"/>
    </location>
</feature>
<accession>A0A0V1BP83</accession>
<dbReference type="PROSITE" id="PS00027">
    <property type="entry name" value="HOMEOBOX_1"/>
    <property type="match status" value="1"/>
</dbReference>
<dbReference type="InterPro" id="IPR017970">
    <property type="entry name" value="Homeobox_CS"/>
</dbReference>
<evidence type="ECO:0000313" key="9">
    <source>
        <dbReference type="EMBL" id="KRY39051.1"/>
    </source>
</evidence>
<feature type="compositionally biased region" description="Polar residues" evidence="7">
    <location>
        <begin position="124"/>
        <end position="139"/>
    </location>
</feature>
<evidence type="ECO:0000313" key="10">
    <source>
        <dbReference type="Proteomes" id="UP000054776"/>
    </source>
</evidence>
<feature type="domain" description="Homeobox" evidence="8">
    <location>
        <begin position="227"/>
        <end position="287"/>
    </location>
</feature>
<dbReference type="InterPro" id="IPR009057">
    <property type="entry name" value="Homeodomain-like_sf"/>
</dbReference>
<feature type="DNA-binding region" description="Homeobox" evidence="5">
    <location>
        <begin position="229"/>
        <end position="288"/>
    </location>
</feature>
<dbReference type="Proteomes" id="UP000054776">
    <property type="component" value="Unassembled WGS sequence"/>
</dbReference>
<feature type="compositionally biased region" description="Basic and acidic residues" evidence="7">
    <location>
        <begin position="773"/>
        <end position="782"/>
    </location>
</feature>
<keyword evidence="10" id="KW-1185">Reference proteome</keyword>
<dbReference type="Pfam" id="PF00046">
    <property type="entry name" value="Homeodomain"/>
    <property type="match status" value="3"/>
</dbReference>
<dbReference type="GO" id="GO:0005634">
    <property type="term" value="C:nucleus"/>
    <property type="evidence" value="ECO:0007669"/>
    <property type="project" value="UniProtKB-SubCell"/>
</dbReference>
<feature type="DNA-binding region" description="Homeobox" evidence="5">
    <location>
        <begin position="35"/>
        <end position="94"/>
    </location>
</feature>
<feature type="domain" description="Homeobox" evidence="8">
    <location>
        <begin position="33"/>
        <end position="93"/>
    </location>
</feature>
<evidence type="ECO:0000256" key="7">
    <source>
        <dbReference type="SAM" id="MobiDB-lite"/>
    </source>
</evidence>
<feature type="compositionally biased region" description="Polar residues" evidence="7">
    <location>
        <begin position="753"/>
        <end position="764"/>
    </location>
</feature>